<accession>A0A5E8BI78</accession>
<dbReference type="GeneID" id="43580996"/>
<feature type="compositionally biased region" description="Polar residues" evidence="1">
    <location>
        <begin position="53"/>
        <end position="77"/>
    </location>
</feature>
<proteinExistence type="predicted"/>
<dbReference type="AlphaFoldDB" id="A0A5E8BI78"/>
<evidence type="ECO:0000313" key="3">
    <source>
        <dbReference type="Proteomes" id="UP000398389"/>
    </source>
</evidence>
<dbReference type="RefSeq" id="XP_031852787.1">
    <property type="nucleotide sequence ID" value="XM_031996896.1"/>
</dbReference>
<feature type="compositionally biased region" description="Polar residues" evidence="1">
    <location>
        <begin position="1"/>
        <end position="13"/>
    </location>
</feature>
<dbReference type="EMBL" id="CABVLU010000002">
    <property type="protein sequence ID" value="VVT49248.1"/>
    <property type="molecule type" value="Genomic_DNA"/>
</dbReference>
<evidence type="ECO:0008006" key="4">
    <source>
        <dbReference type="Google" id="ProtNLM"/>
    </source>
</evidence>
<feature type="compositionally biased region" description="Low complexity" evidence="1">
    <location>
        <begin position="14"/>
        <end position="52"/>
    </location>
</feature>
<feature type="region of interest" description="Disordered" evidence="1">
    <location>
        <begin position="1"/>
        <end position="86"/>
    </location>
</feature>
<dbReference type="InterPro" id="IPR009097">
    <property type="entry name" value="Cyclic_Pdiesterase"/>
</dbReference>
<protein>
    <recommendedName>
        <fullName evidence="4">DUF1868 domain-containing protein</fullName>
    </recommendedName>
</protein>
<dbReference type="OrthoDB" id="2967263at2759"/>
<name>A0A5E8BI78_9ASCO</name>
<organism evidence="2 3">
    <name type="scientific">Magnusiomyces paraingens</name>
    <dbReference type="NCBI Taxonomy" id="2606893"/>
    <lineage>
        <taxon>Eukaryota</taxon>
        <taxon>Fungi</taxon>
        <taxon>Dikarya</taxon>
        <taxon>Ascomycota</taxon>
        <taxon>Saccharomycotina</taxon>
        <taxon>Dipodascomycetes</taxon>
        <taxon>Dipodascales</taxon>
        <taxon>Dipodascaceae</taxon>
        <taxon>Magnusiomyces</taxon>
    </lineage>
</organism>
<dbReference type="Proteomes" id="UP000398389">
    <property type="component" value="Unassembled WGS sequence"/>
</dbReference>
<evidence type="ECO:0000256" key="1">
    <source>
        <dbReference type="SAM" id="MobiDB-lite"/>
    </source>
</evidence>
<keyword evidence="3" id="KW-1185">Reference proteome</keyword>
<reference evidence="2 3" key="1">
    <citation type="submission" date="2019-09" db="EMBL/GenBank/DDBJ databases">
        <authorList>
            <person name="Brejova B."/>
        </authorList>
    </citation>
    <scope>NUCLEOTIDE SEQUENCE [LARGE SCALE GENOMIC DNA]</scope>
</reference>
<sequence length="383" mass="42479">MITASILTGAQPASSSSFDKMFSSMPLSTSLSSSSSCSSSDSEVEVTSQTSSARTSISDEPLPGSSSQDSPIPTNPYTDLIRRCPTPKDMAKAYETHRRNRNAEKLRQMSHLKTVSPDSILAGLVLHDLPQESDPRNNITIWSRPTVRVMDLIAIIQQQLIDTLHKTAPSHALQKQPPVKPNDPANKGPLWLMPRECLHLSVLEVTHSAPPDVIDSQIKQLKPYLSEILTSRDNAPILVKPLVCFDSAAFALTFAPLDSSLQKEYGAHSEDYTYTHYRAHLYNAINKAQVYCAARYEVPSAHVTIARFIEEVSPNVVDALLETIQNINTWLEDVYSNPESFSWQVGSERGTECRCGRIWYGGGWTEATGETVEELKNEDSWQS</sequence>
<evidence type="ECO:0000313" key="2">
    <source>
        <dbReference type="EMBL" id="VVT49248.1"/>
    </source>
</evidence>
<gene>
    <name evidence="2" type="ORF">SAPINGB_P002177</name>
</gene>
<dbReference type="SUPFAM" id="SSF55144">
    <property type="entry name" value="LigT-like"/>
    <property type="match status" value="1"/>
</dbReference>